<dbReference type="EMBL" id="JBCGDC010000019">
    <property type="protein sequence ID" value="MFB6393307.1"/>
    <property type="molecule type" value="Genomic_DNA"/>
</dbReference>
<protein>
    <submittedName>
        <fullName evidence="2">Uncharacterized protein</fullName>
    </submittedName>
</protein>
<keyword evidence="3" id="KW-1185">Reference proteome</keyword>
<organism evidence="2 3">
    <name type="scientific">Polymorphospora lycopeni</name>
    <dbReference type="NCBI Taxonomy" id="3140240"/>
    <lineage>
        <taxon>Bacteria</taxon>
        <taxon>Bacillati</taxon>
        <taxon>Actinomycetota</taxon>
        <taxon>Actinomycetes</taxon>
        <taxon>Micromonosporales</taxon>
        <taxon>Micromonosporaceae</taxon>
        <taxon>Polymorphospora</taxon>
    </lineage>
</organism>
<dbReference type="Proteomes" id="UP001582793">
    <property type="component" value="Unassembled WGS sequence"/>
</dbReference>
<accession>A0ABV5CMT5</accession>
<feature type="region of interest" description="Disordered" evidence="1">
    <location>
        <begin position="1"/>
        <end position="29"/>
    </location>
</feature>
<evidence type="ECO:0000313" key="2">
    <source>
        <dbReference type="EMBL" id="MFB6393307.1"/>
    </source>
</evidence>
<gene>
    <name evidence="2" type="ORF">AAFH96_09330</name>
</gene>
<sequence>MLDLNRSTAAVDVQSPGRDSFRAELRGGTEPGSFTGLVMRWHAPVIIDNADQSTVILLEPPCGPDLPLVPRPVKLAPPADVSGEDRRTATGTGSVPSAYQMGDAACR</sequence>
<proteinExistence type="predicted"/>
<feature type="region of interest" description="Disordered" evidence="1">
    <location>
        <begin position="73"/>
        <end position="107"/>
    </location>
</feature>
<dbReference type="RefSeq" id="WP_375733857.1">
    <property type="nucleotide sequence ID" value="NZ_JBCGDC010000019.1"/>
</dbReference>
<comment type="caution">
    <text evidence="2">The sequence shown here is derived from an EMBL/GenBank/DDBJ whole genome shotgun (WGS) entry which is preliminary data.</text>
</comment>
<evidence type="ECO:0000256" key="1">
    <source>
        <dbReference type="SAM" id="MobiDB-lite"/>
    </source>
</evidence>
<reference evidence="2 3" key="1">
    <citation type="submission" date="2024-04" db="EMBL/GenBank/DDBJ databases">
        <title>Polymorphospora sp. isolated from Baiyangdian Lake in Xiong'an New Area.</title>
        <authorList>
            <person name="Zhang X."/>
            <person name="Liu J."/>
        </authorList>
    </citation>
    <scope>NUCLEOTIDE SEQUENCE [LARGE SCALE GENOMIC DNA]</scope>
    <source>
        <strain evidence="2 3">2-325</strain>
    </source>
</reference>
<name>A0ABV5CMT5_9ACTN</name>
<evidence type="ECO:0000313" key="3">
    <source>
        <dbReference type="Proteomes" id="UP001582793"/>
    </source>
</evidence>